<sequence>MTTVYLTLAFLAIFFILMSVRLIFLKNGQFKGTCASQNPYLNKDGGTCGYCGKKVDSDASCGNPDNEVDKVMARFK</sequence>
<dbReference type="AlphaFoldDB" id="A0A1H6Y706"/>
<keyword evidence="1" id="KW-0812">Transmembrane</keyword>
<evidence type="ECO:0000256" key="1">
    <source>
        <dbReference type="SAM" id="Phobius"/>
    </source>
</evidence>
<name>A0A1H6Y706_9BACT</name>
<keyword evidence="1" id="KW-1133">Transmembrane helix</keyword>
<evidence type="ECO:0008006" key="4">
    <source>
        <dbReference type="Google" id="ProtNLM"/>
    </source>
</evidence>
<dbReference type="OrthoDB" id="1452953at2"/>
<reference evidence="3" key="1">
    <citation type="submission" date="2016-10" db="EMBL/GenBank/DDBJ databases">
        <authorList>
            <person name="Varghese N."/>
            <person name="Submissions S."/>
        </authorList>
    </citation>
    <scope>NUCLEOTIDE SEQUENCE [LARGE SCALE GENOMIC DNA]</scope>
    <source>
        <strain evidence="3">IBRC-M 10761</strain>
    </source>
</reference>
<evidence type="ECO:0000313" key="3">
    <source>
        <dbReference type="Proteomes" id="UP000199403"/>
    </source>
</evidence>
<feature type="transmembrane region" description="Helical" evidence="1">
    <location>
        <begin position="6"/>
        <end position="24"/>
    </location>
</feature>
<dbReference type="EMBL" id="FNZH01000003">
    <property type="protein sequence ID" value="SEJ32890.1"/>
    <property type="molecule type" value="Genomic_DNA"/>
</dbReference>
<gene>
    <name evidence="2" type="ORF">SAMN05192553_103278</name>
</gene>
<dbReference type="STRING" id="1416801.SAMN05192553_103278"/>
<accession>A0A1H6Y706</accession>
<protein>
    <recommendedName>
        <fullName evidence="4">Membrane or secreted protein</fullName>
    </recommendedName>
</protein>
<dbReference type="RefSeq" id="WP_092173574.1">
    <property type="nucleotide sequence ID" value="NZ_FNZH01000003.1"/>
</dbReference>
<dbReference type="Proteomes" id="UP000199403">
    <property type="component" value="Unassembled WGS sequence"/>
</dbReference>
<keyword evidence="3" id="KW-1185">Reference proteome</keyword>
<organism evidence="2 3">
    <name type="scientific">Cyclobacterium xiamenense</name>
    <dbReference type="NCBI Taxonomy" id="1297121"/>
    <lineage>
        <taxon>Bacteria</taxon>
        <taxon>Pseudomonadati</taxon>
        <taxon>Bacteroidota</taxon>
        <taxon>Cytophagia</taxon>
        <taxon>Cytophagales</taxon>
        <taxon>Cyclobacteriaceae</taxon>
        <taxon>Cyclobacterium</taxon>
    </lineage>
</organism>
<proteinExistence type="predicted"/>
<keyword evidence="1" id="KW-0472">Membrane</keyword>
<evidence type="ECO:0000313" key="2">
    <source>
        <dbReference type="EMBL" id="SEJ32890.1"/>
    </source>
</evidence>